<comment type="caution">
    <text evidence="1">The sequence shown here is derived from an EMBL/GenBank/DDBJ whole genome shotgun (WGS) entry which is preliminary data.</text>
</comment>
<organism evidence="1 2">
    <name type="scientific">Nephila pilipes</name>
    <name type="common">Giant wood spider</name>
    <name type="synonym">Nephila maculata</name>
    <dbReference type="NCBI Taxonomy" id="299642"/>
    <lineage>
        <taxon>Eukaryota</taxon>
        <taxon>Metazoa</taxon>
        <taxon>Ecdysozoa</taxon>
        <taxon>Arthropoda</taxon>
        <taxon>Chelicerata</taxon>
        <taxon>Arachnida</taxon>
        <taxon>Araneae</taxon>
        <taxon>Araneomorphae</taxon>
        <taxon>Entelegynae</taxon>
        <taxon>Araneoidea</taxon>
        <taxon>Nephilidae</taxon>
        <taxon>Nephila</taxon>
    </lineage>
</organism>
<protein>
    <submittedName>
        <fullName evidence="1">Uncharacterized protein</fullName>
    </submittedName>
</protein>
<evidence type="ECO:0000313" key="2">
    <source>
        <dbReference type="Proteomes" id="UP000887013"/>
    </source>
</evidence>
<dbReference type="AlphaFoldDB" id="A0A8X6UKF3"/>
<accession>A0A8X6UKF3</accession>
<reference evidence="1" key="1">
    <citation type="submission" date="2020-08" db="EMBL/GenBank/DDBJ databases">
        <title>Multicomponent nature underlies the extraordinary mechanical properties of spider dragline silk.</title>
        <authorList>
            <person name="Kono N."/>
            <person name="Nakamura H."/>
            <person name="Mori M."/>
            <person name="Yoshida Y."/>
            <person name="Ohtoshi R."/>
            <person name="Malay A.D."/>
            <person name="Moran D.A.P."/>
            <person name="Tomita M."/>
            <person name="Numata K."/>
            <person name="Arakawa K."/>
        </authorList>
    </citation>
    <scope>NUCLEOTIDE SEQUENCE</scope>
</reference>
<gene>
    <name evidence="1" type="ORF">NPIL_422601</name>
</gene>
<evidence type="ECO:0000313" key="1">
    <source>
        <dbReference type="EMBL" id="GFU30684.1"/>
    </source>
</evidence>
<name>A0A8X6UKF3_NEPPI</name>
<proteinExistence type="predicted"/>
<dbReference type="EMBL" id="BMAW01033529">
    <property type="protein sequence ID" value="GFU30684.1"/>
    <property type="molecule type" value="Genomic_DNA"/>
</dbReference>
<sequence>MRTLREDITIRSSLCSSHLKNNEIATPTQNFPFEARQQTMEEEKKSEIAVMRKIKSDAVLAFRSPEEVPRKRLSKVNLLQFAILMASRRAVFAEE</sequence>
<dbReference type="Proteomes" id="UP000887013">
    <property type="component" value="Unassembled WGS sequence"/>
</dbReference>
<keyword evidence="2" id="KW-1185">Reference proteome</keyword>